<comment type="caution">
    <text evidence="2">The sequence shown here is derived from an EMBL/GenBank/DDBJ whole genome shotgun (WGS) entry which is preliminary data.</text>
</comment>
<keyword evidence="3" id="KW-1185">Reference proteome</keyword>
<protein>
    <recommendedName>
        <fullName evidence="4">Tetratricopeptide repeat protein</fullName>
    </recommendedName>
</protein>
<organism evidence="2 3">
    <name type="scientific">Actinomadura napierensis</name>
    <dbReference type="NCBI Taxonomy" id="267854"/>
    <lineage>
        <taxon>Bacteria</taxon>
        <taxon>Bacillati</taxon>
        <taxon>Actinomycetota</taxon>
        <taxon>Actinomycetes</taxon>
        <taxon>Streptosporangiales</taxon>
        <taxon>Thermomonosporaceae</taxon>
        <taxon>Actinomadura</taxon>
    </lineage>
</organism>
<dbReference type="Proteomes" id="UP001501020">
    <property type="component" value="Unassembled WGS sequence"/>
</dbReference>
<name>A0ABN2ZWG2_9ACTN</name>
<evidence type="ECO:0000313" key="2">
    <source>
        <dbReference type="EMBL" id="GAA2149001.1"/>
    </source>
</evidence>
<evidence type="ECO:0000256" key="1">
    <source>
        <dbReference type="SAM" id="MobiDB-lite"/>
    </source>
</evidence>
<proteinExistence type="predicted"/>
<feature type="compositionally biased region" description="Basic residues" evidence="1">
    <location>
        <begin position="74"/>
        <end position="92"/>
    </location>
</feature>
<dbReference type="EMBL" id="BAAAMR010000050">
    <property type="protein sequence ID" value="GAA2149001.1"/>
    <property type="molecule type" value="Genomic_DNA"/>
</dbReference>
<feature type="region of interest" description="Disordered" evidence="1">
    <location>
        <begin position="58"/>
        <end position="105"/>
    </location>
</feature>
<sequence>MLFYRAALDLLTYLGDTAVAWAAQQQALALCPSHDFTDHTLCLLDRTLCLTRDGDITEGRSQRGRCTGPNHRGAAARHHQHARPRGPRHHQRAPTPPSAGRATAS</sequence>
<accession>A0ABN2ZWG2</accession>
<evidence type="ECO:0008006" key="4">
    <source>
        <dbReference type="Google" id="ProtNLM"/>
    </source>
</evidence>
<gene>
    <name evidence="2" type="ORF">GCM10009727_52250</name>
</gene>
<evidence type="ECO:0000313" key="3">
    <source>
        <dbReference type="Proteomes" id="UP001501020"/>
    </source>
</evidence>
<reference evidence="2 3" key="1">
    <citation type="journal article" date="2019" name="Int. J. Syst. Evol. Microbiol.">
        <title>The Global Catalogue of Microorganisms (GCM) 10K type strain sequencing project: providing services to taxonomists for standard genome sequencing and annotation.</title>
        <authorList>
            <consortium name="The Broad Institute Genomics Platform"/>
            <consortium name="The Broad Institute Genome Sequencing Center for Infectious Disease"/>
            <person name="Wu L."/>
            <person name="Ma J."/>
        </authorList>
    </citation>
    <scope>NUCLEOTIDE SEQUENCE [LARGE SCALE GENOMIC DNA]</scope>
    <source>
        <strain evidence="2 3">JCM 13850</strain>
    </source>
</reference>